<dbReference type="InterPro" id="IPR051436">
    <property type="entry name" value="Autophagy-related_EPG5"/>
</dbReference>
<keyword evidence="1" id="KW-0732">Signal</keyword>
<dbReference type="PANTHER" id="PTHR31139:SF4">
    <property type="entry name" value="ECTOPIC P GRANULES PROTEIN 5 HOMOLOG"/>
    <property type="match status" value="1"/>
</dbReference>
<feature type="signal peptide" evidence="1">
    <location>
        <begin position="1"/>
        <end position="22"/>
    </location>
</feature>
<reference evidence="2 3" key="1">
    <citation type="submission" date="2023-02" db="EMBL/GenBank/DDBJ databases">
        <title>LHISI_Scaffold_Assembly.</title>
        <authorList>
            <person name="Stuart O.P."/>
            <person name="Cleave R."/>
            <person name="Magrath M.J.L."/>
            <person name="Mikheyev A.S."/>
        </authorList>
    </citation>
    <scope>NUCLEOTIDE SEQUENCE [LARGE SCALE GENOMIC DNA]</scope>
    <source>
        <strain evidence="2">Daus_M_001</strain>
        <tissue evidence="2">Leg muscle</tissue>
    </source>
</reference>
<feature type="chain" id="PRO_5046771876" description="Secreted protein" evidence="1">
    <location>
        <begin position="23"/>
        <end position="89"/>
    </location>
</feature>
<comment type="caution">
    <text evidence="2">The sequence shown here is derived from an EMBL/GenBank/DDBJ whole genome shotgun (WGS) entry which is preliminary data.</text>
</comment>
<sequence length="89" mass="9711">MMAPRHGNSLSTFISWVALGSGHTTTLLPRSSSPDCPWFTYFVLEMEQSLEERSGLWHALLKELATSSGKANIDQSLKVSLPTASLCVS</sequence>
<name>A0ABQ9H746_9NEOP</name>
<keyword evidence="3" id="KW-1185">Reference proteome</keyword>
<organism evidence="2 3">
    <name type="scientific">Dryococelus australis</name>
    <dbReference type="NCBI Taxonomy" id="614101"/>
    <lineage>
        <taxon>Eukaryota</taxon>
        <taxon>Metazoa</taxon>
        <taxon>Ecdysozoa</taxon>
        <taxon>Arthropoda</taxon>
        <taxon>Hexapoda</taxon>
        <taxon>Insecta</taxon>
        <taxon>Pterygota</taxon>
        <taxon>Neoptera</taxon>
        <taxon>Polyneoptera</taxon>
        <taxon>Phasmatodea</taxon>
        <taxon>Verophasmatodea</taxon>
        <taxon>Anareolatae</taxon>
        <taxon>Phasmatidae</taxon>
        <taxon>Eurycanthinae</taxon>
        <taxon>Dryococelus</taxon>
    </lineage>
</organism>
<evidence type="ECO:0000313" key="2">
    <source>
        <dbReference type="EMBL" id="KAJ8880144.1"/>
    </source>
</evidence>
<dbReference type="EMBL" id="JARBHB010000006">
    <property type="protein sequence ID" value="KAJ8880144.1"/>
    <property type="molecule type" value="Genomic_DNA"/>
</dbReference>
<proteinExistence type="predicted"/>
<protein>
    <recommendedName>
        <fullName evidence="4">Secreted protein</fullName>
    </recommendedName>
</protein>
<evidence type="ECO:0000256" key="1">
    <source>
        <dbReference type="SAM" id="SignalP"/>
    </source>
</evidence>
<evidence type="ECO:0008006" key="4">
    <source>
        <dbReference type="Google" id="ProtNLM"/>
    </source>
</evidence>
<accession>A0ABQ9H746</accession>
<dbReference type="Proteomes" id="UP001159363">
    <property type="component" value="Chromosome 5"/>
</dbReference>
<gene>
    <name evidence="2" type="ORF">PR048_016607</name>
</gene>
<evidence type="ECO:0000313" key="3">
    <source>
        <dbReference type="Proteomes" id="UP001159363"/>
    </source>
</evidence>
<dbReference type="PANTHER" id="PTHR31139">
    <property type="entry name" value="ECTOPIC P GRANULES PROTEIN 5 HOMOLOG"/>
    <property type="match status" value="1"/>
</dbReference>